<dbReference type="STRING" id="4829.A0A163J3P5"/>
<accession>A0A163J3P5</accession>
<dbReference type="GO" id="GO:0046921">
    <property type="term" value="F:alpha-(1-&gt;6)-fucosyltransferase activity"/>
    <property type="evidence" value="ECO:0007669"/>
    <property type="project" value="TreeGrafter"/>
</dbReference>
<keyword evidence="2" id="KW-1133">Transmembrane helix</keyword>
<protein>
    <submittedName>
        <fullName evidence="3">Uncharacterized protein</fullName>
    </submittedName>
</protein>
<dbReference type="AlphaFoldDB" id="A0A163J3P5"/>
<name>A0A163J3P5_ABSGL</name>
<feature type="compositionally biased region" description="Low complexity" evidence="1">
    <location>
        <begin position="62"/>
        <end position="80"/>
    </location>
</feature>
<organism evidence="3">
    <name type="scientific">Absidia glauca</name>
    <name type="common">Pin mould</name>
    <dbReference type="NCBI Taxonomy" id="4829"/>
    <lineage>
        <taxon>Eukaryota</taxon>
        <taxon>Fungi</taxon>
        <taxon>Fungi incertae sedis</taxon>
        <taxon>Mucoromycota</taxon>
        <taxon>Mucoromycotina</taxon>
        <taxon>Mucoromycetes</taxon>
        <taxon>Mucorales</taxon>
        <taxon>Cunninghamellaceae</taxon>
        <taxon>Absidia</taxon>
    </lineage>
</organism>
<dbReference type="EMBL" id="LT551507">
    <property type="protein sequence ID" value="SAL96962.1"/>
    <property type="molecule type" value="Genomic_DNA"/>
</dbReference>
<evidence type="ECO:0000313" key="3">
    <source>
        <dbReference type="EMBL" id="SAL96962.1"/>
    </source>
</evidence>
<evidence type="ECO:0000313" key="4">
    <source>
        <dbReference type="Proteomes" id="UP000078561"/>
    </source>
</evidence>
<dbReference type="OMA" id="DTLSTWW"/>
<evidence type="ECO:0000256" key="1">
    <source>
        <dbReference type="SAM" id="MobiDB-lite"/>
    </source>
</evidence>
<keyword evidence="4" id="KW-1185">Reference proteome</keyword>
<keyword evidence="2" id="KW-0812">Transmembrane</keyword>
<dbReference type="PANTHER" id="PTHR13132">
    <property type="entry name" value="ALPHA- 1,6 -FUCOSYLTRANSFERASE"/>
    <property type="match status" value="1"/>
</dbReference>
<feature type="transmembrane region" description="Helical" evidence="2">
    <location>
        <begin position="21"/>
        <end position="42"/>
    </location>
</feature>
<keyword evidence="2" id="KW-0472">Membrane</keyword>
<dbReference type="InParanoid" id="A0A163J3P5"/>
<evidence type="ECO:0000256" key="2">
    <source>
        <dbReference type="SAM" id="Phobius"/>
    </source>
</evidence>
<dbReference type="PANTHER" id="PTHR13132:SF29">
    <property type="entry name" value="ALPHA-(1,6)-FUCOSYLTRANSFERASE"/>
    <property type="match status" value="1"/>
</dbReference>
<dbReference type="OrthoDB" id="428346at2759"/>
<proteinExistence type="predicted"/>
<sequence length="556" mass="63820">MTYQQLNAPVDIKQIKFRYSLAKWLTTGSMLAVVLMAFYSLFYPVLHGSKHRLHLVTDDNESPSSQPNSDRRNNNNSSSSCRFDGSTTMTFPSEGDSSYTPPSPDDTLWQALDYVSAKDYDQYCASWDPLQGFSDDLHLENQDCGNWQKTFSDLQEHRLQQLDKLKSGAFNGSLSNDEIPYFVSYVCEEDPRHRGSHGCGGLADRMSGMLSTFFYALMTNRGFLMNWQKSNPTSLESVFEQPNINWSFDPKEMKALYNTKTLGRHSVNTLNFNWERIRSAMFPQGPSQDFNELWTAPYVEVKSNRGYIIRTFSHSTRYSEQLENMGLTKTNSFRCILDYLLRPTSGARRFINAYKQLFQMESVLSIGLQIRTDDQAMAHPEDDTNNFETWDYFLNCANNLRDAKRQPHHQRVVYFLLTDSNKLREEFVAMNNNQTLRDRYIQDDATSMVVTGLPIEHIEAKTVKTKFDANITALDSDHARLLAGVNSAVIDNWLLSYTDYRLISRQGFGKMAAFHATDPRSTISLPRVDRKDRSVDCGNPNSFTTFDTLSTWWSLG</sequence>
<feature type="region of interest" description="Disordered" evidence="1">
    <location>
        <begin position="57"/>
        <end position="86"/>
    </location>
</feature>
<gene>
    <name evidence="3" type="primary">ABSGL_02420.1 scaffold 3452</name>
</gene>
<dbReference type="Proteomes" id="UP000078561">
    <property type="component" value="Unassembled WGS sequence"/>
</dbReference>
<dbReference type="GO" id="GO:0006487">
    <property type="term" value="P:protein N-linked glycosylation"/>
    <property type="evidence" value="ECO:0007669"/>
    <property type="project" value="TreeGrafter"/>
</dbReference>
<dbReference type="Gene3D" id="3.40.50.11350">
    <property type="match status" value="1"/>
</dbReference>
<reference evidence="3" key="1">
    <citation type="submission" date="2016-04" db="EMBL/GenBank/DDBJ databases">
        <authorList>
            <person name="Evans L.H."/>
            <person name="Alamgir A."/>
            <person name="Owens N."/>
            <person name="Weber N.D."/>
            <person name="Virtaneva K."/>
            <person name="Barbian K."/>
            <person name="Babar A."/>
            <person name="Rosenke K."/>
        </authorList>
    </citation>
    <scope>NUCLEOTIDE SEQUENCE [LARGE SCALE GENOMIC DNA]</scope>
    <source>
        <strain evidence="3">CBS 101.48</strain>
    </source>
</reference>